<dbReference type="PANTHER" id="PTHR43364">
    <property type="entry name" value="NADH-SPECIFIC METHYLGLYOXAL REDUCTASE-RELATED"/>
    <property type="match status" value="1"/>
</dbReference>
<dbReference type="AlphaFoldDB" id="A0A4P9VSK3"/>
<dbReference type="GO" id="GO:0016491">
    <property type="term" value="F:oxidoreductase activity"/>
    <property type="evidence" value="ECO:0007669"/>
    <property type="project" value="UniProtKB-KW"/>
</dbReference>
<evidence type="ECO:0000256" key="2">
    <source>
        <dbReference type="ARBA" id="ARBA00023002"/>
    </source>
</evidence>
<keyword evidence="1" id="KW-0521">NADP</keyword>
<dbReference type="GO" id="GO:0005829">
    <property type="term" value="C:cytosol"/>
    <property type="evidence" value="ECO:0007669"/>
    <property type="project" value="TreeGrafter"/>
</dbReference>
<dbReference type="PANTHER" id="PTHR43364:SF1">
    <property type="entry name" value="OXIDOREDUCTASE YDHF"/>
    <property type="match status" value="1"/>
</dbReference>
<dbReference type="CDD" id="cd19092">
    <property type="entry name" value="AKR_BsYcsN_EcYdhF-like"/>
    <property type="match status" value="1"/>
</dbReference>
<proteinExistence type="inferred from homology"/>
<sequence length="304" mass="34298">MKLVPKVQMSPNGPSFSRLVQGYWRMNEWGMSSQELLTFIKQHIELGITTVDHAHVYGIPPCEKRFGEALKLNPGIRDSIEIVSKCGIQPVRDNSSTRKVNHYNTSRKHIIESAELSLQRLGIDFLDVLLIHRPDFLMSVDEVADAFRALYDSGKVKHFGVSNFTPSQFSLLQTRLDFELVTNQVEINPLNMSSLEDGTLDQLQALRVKPMAWSCLAGSRILLENTEQVIRIRSVLSIIADEIQAASIEQVLYAWVLRLPTNPVALLGSGKIERTTSGVESLNLQLTHEQWYRIWVAAKGHNVP</sequence>
<keyword evidence="6" id="KW-1185">Reference proteome</keyword>
<keyword evidence="2" id="KW-0560">Oxidoreductase</keyword>
<dbReference type="EMBL" id="NDXW01000001">
    <property type="protein sequence ID" value="RDH46116.1"/>
    <property type="molecule type" value="Genomic_DNA"/>
</dbReference>
<dbReference type="Proteomes" id="UP000257039">
    <property type="component" value="Unassembled WGS sequence"/>
</dbReference>
<evidence type="ECO:0000259" key="4">
    <source>
        <dbReference type="Pfam" id="PF00248"/>
    </source>
</evidence>
<dbReference type="Pfam" id="PF00248">
    <property type="entry name" value="Aldo_ket_red"/>
    <property type="match status" value="1"/>
</dbReference>
<name>A0A4P9VSK3_9GAMM</name>
<dbReference type="InterPro" id="IPR020471">
    <property type="entry name" value="AKR"/>
</dbReference>
<dbReference type="RefSeq" id="WP_094788928.1">
    <property type="nucleotide sequence ID" value="NZ_NDXW01000001.1"/>
</dbReference>
<comment type="caution">
    <text evidence="5">The sequence shown here is derived from an EMBL/GenBank/DDBJ whole genome shotgun (WGS) entry which is preliminary data.</text>
</comment>
<dbReference type="InterPro" id="IPR036812">
    <property type="entry name" value="NAD(P)_OxRdtase_dom_sf"/>
</dbReference>
<dbReference type="PRINTS" id="PR00069">
    <property type="entry name" value="ALDKETRDTASE"/>
</dbReference>
<reference evidence="5 6" key="1">
    <citation type="submission" date="2017-04" db="EMBL/GenBank/DDBJ databases">
        <title>Draft genome sequence of Zooshikella ganghwensis VG4 isolated from Red Sea sediments.</title>
        <authorList>
            <person name="Rehman Z."/>
            <person name="Alam I."/>
            <person name="Kamau A."/>
            <person name="Bajic V."/>
            <person name="Leiknes T."/>
        </authorList>
    </citation>
    <scope>NUCLEOTIDE SEQUENCE [LARGE SCALE GENOMIC DNA]</scope>
    <source>
        <strain evidence="5 6">VG4</strain>
    </source>
</reference>
<dbReference type="SUPFAM" id="SSF51430">
    <property type="entry name" value="NAD(P)-linked oxidoreductase"/>
    <property type="match status" value="1"/>
</dbReference>
<evidence type="ECO:0000256" key="1">
    <source>
        <dbReference type="ARBA" id="ARBA00022857"/>
    </source>
</evidence>
<comment type="similarity">
    <text evidence="3">Belongs to the aldo/keto reductase family. Aldo/keto reductase 2 subfamily.</text>
</comment>
<evidence type="ECO:0000313" key="5">
    <source>
        <dbReference type="EMBL" id="RDH46116.1"/>
    </source>
</evidence>
<gene>
    <name evidence="5" type="ORF">B9G39_23170</name>
</gene>
<dbReference type="InterPro" id="IPR023210">
    <property type="entry name" value="NADP_OxRdtase_dom"/>
</dbReference>
<dbReference type="InterPro" id="IPR050523">
    <property type="entry name" value="AKR_Detox_Biosynth"/>
</dbReference>
<evidence type="ECO:0000256" key="3">
    <source>
        <dbReference type="ARBA" id="ARBA00038157"/>
    </source>
</evidence>
<protein>
    <submittedName>
        <fullName evidence="5">Oxidoreductase</fullName>
    </submittedName>
</protein>
<organism evidence="5 6">
    <name type="scientific">Zooshikella ganghwensis</name>
    <dbReference type="NCBI Taxonomy" id="202772"/>
    <lineage>
        <taxon>Bacteria</taxon>
        <taxon>Pseudomonadati</taxon>
        <taxon>Pseudomonadota</taxon>
        <taxon>Gammaproteobacteria</taxon>
        <taxon>Oceanospirillales</taxon>
        <taxon>Zooshikellaceae</taxon>
        <taxon>Zooshikella</taxon>
    </lineage>
</organism>
<accession>A0A4P9VSK3</accession>
<dbReference type="Gene3D" id="3.20.20.100">
    <property type="entry name" value="NADP-dependent oxidoreductase domain"/>
    <property type="match status" value="1"/>
</dbReference>
<evidence type="ECO:0000313" key="6">
    <source>
        <dbReference type="Proteomes" id="UP000257039"/>
    </source>
</evidence>
<dbReference type="FunFam" id="3.20.20.100:FF:000008">
    <property type="entry name" value="Aldo/keto reductase family oxidoreductase"/>
    <property type="match status" value="1"/>
</dbReference>
<feature type="domain" description="NADP-dependent oxidoreductase" evidence="4">
    <location>
        <begin position="19"/>
        <end position="294"/>
    </location>
</feature>